<evidence type="ECO:0000259" key="7">
    <source>
        <dbReference type="Pfam" id="PF13861"/>
    </source>
</evidence>
<dbReference type="Pfam" id="PF13861">
    <property type="entry name" value="FLgD_tudor"/>
    <property type="match status" value="1"/>
</dbReference>
<comment type="function">
    <text evidence="4 5">Required for flagellar hook formation. May act as a scaffolding protein.</text>
</comment>
<dbReference type="InterPro" id="IPR005648">
    <property type="entry name" value="FlgD"/>
</dbReference>
<dbReference type="EMBL" id="BMJV01000002">
    <property type="protein sequence ID" value="GGG67635.1"/>
    <property type="molecule type" value="Genomic_DNA"/>
</dbReference>
<evidence type="ECO:0000313" key="8">
    <source>
        <dbReference type="EMBL" id="GGG67635.1"/>
    </source>
</evidence>
<dbReference type="Pfam" id="PF03963">
    <property type="entry name" value="FlgD"/>
    <property type="match status" value="1"/>
</dbReference>
<dbReference type="AlphaFoldDB" id="A0A8J3EF41"/>
<evidence type="ECO:0000256" key="3">
    <source>
        <dbReference type="ARBA" id="ARBA00022795"/>
    </source>
</evidence>
<reference evidence="8" key="2">
    <citation type="submission" date="2020-09" db="EMBL/GenBank/DDBJ databases">
        <authorList>
            <person name="Sun Q."/>
            <person name="Zhou Y."/>
        </authorList>
    </citation>
    <scope>NUCLEOTIDE SEQUENCE</scope>
    <source>
        <strain evidence="8">CGMCC 1.15762</strain>
    </source>
</reference>
<gene>
    <name evidence="8" type="primary">flgD</name>
    <name evidence="8" type="ORF">GCM10011415_13370</name>
</gene>
<keyword evidence="3 5" id="KW-1005">Bacterial flagellum biogenesis</keyword>
<comment type="similarity">
    <text evidence="1 5">Belongs to the FlgD family.</text>
</comment>
<evidence type="ECO:0000313" key="9">
    <source>
        <dbReference type="Proteomes" id="UP000617145"/>
    </source>
</evidence>
<dbReference type="Gene3D" id="2.30.30.910">
    <property type="match status" value="1"/>
</dbReference>
<feature type="domain" description="FlgD/Vpr Ig-like" evidence="6">
    <location>
        <begin position="109"/>
        <end position="179"/>
    </location>
</feature>
<organism evidence="8 9">
    <name type="scientific">Salipiger pallidus</name>
    <dbReference type="NCBI Taxonomy" id="1775170"/>
    <lineage>
        <taxon>Bacteria</taxon>
        <taxon>Pseudomonadati</taxon>
        <taxon>Pseudomonadota</taxon>
        <taxon>Alphaproteobacteria</taxon>
        <taxon>Rhodobacterales</taxon>
        <taxon>Roseobacteraceae</taxon>
        <taxon>Salipiger</taxon>
    </lineage>
</organism>
<dbReference type="Pfam" id="PF13860">
    <property type="entry name" value="FlgD_ig"/>
    <property type="match status" value="1"/>
</dbReference>
<accession>A0A8J3EF41</accession>
<dbReference type="GO" id="GO:0044781">
    <property type="term" value="P:bacterial-type flagellum organization"/>
    <property type="evidence" value="ECO:0007669"/>
    <property type="project" value="UniProtKB-UniRule"/>
</dbReference>
<reference evidence="8" key="1">
    <citation type="journal article" date="2014" name="Int. J. Syst. Evol. Microbiol.">
        <title>Complete genome sequence of Corynebacterium casei LMG S-19264T (=DSM 44701T), isolated from a smear-ripened cheese.</title>
        <authorList>
            <consortium name="US DOE Joint Genome Institute (JGI-PGF)"/>
            <person name="Walter F."/>
            <person name="Albersmeier A."/>
            <person name="Kalinowski J."/>
            <person name="Ruckert C."/>
        </authorList>
    </citation>
    <scope>NUCLEOTIDE SEQUENCE</scope>
    <source>
        <strain evidence="8">CGMCC 1.15762</strain>
    </source>
</reference>
<comment type="caution">
    <text evidence="8">The sequence shown here is derived from an EMBL/GenBank/DDBJ whole genome shotgun (WGS) entry which is preliminary data.</text>
</comment>
<feature type="domain" description="FlgD Tudor-like" evidence="7">
    <location>
        <begin position="90"/>
        <end position="219"/>
    </location>
</feature>
<evidence type="ECO:0000256" key="5">
    <source>
        <dbReference type="RuleBase" id="RU362076"/>
    </source>
</evidence>
<dbReference type="Gene3D" id="2.60.40.4070">
    <property type="match status" value="1"/>
</dbReference>
<dbReference type="InterPro" id="IPR025963">
    <property type="entry name" value="FLgD_Tudor"/>
</dbReference>
<evidence type="ECO:0000256" key="2">
    <source>
        <dbReference type="ARBA" id="ARBA00016013"/>
    </source>
</evidence>
<evidence type="ECO:0000256" key="4">
    <source>
        <dbReference type="ARBA" id="ARBA00024746"/>
    </source>
</evidence>
<keyword evidence="9" id="KW-1185">Reference proteome</keyword>
<dbReference type="RefSeq" id="WP_188789447.1">
    <property type="nucleotide sequence ID" value="NZ_BMJV01000002.1"/>
</dbReference>
<sequence>MAIDPFAIGSSATATGASGSAANSSLSQLGEDYQSFITLLTAQIQNQDPLEPMDSTAFVSQLATLTQVEQAVVQNANLEGIASQLSGLSAMSGLNFLGREVVAPMSNVTLSDGNATLGYRLGNEASDVSLAVIDGAGRVVRNISGLPGTTGTLHQVIWDGLDDEGLPLADGRYSMQLVGLDADGNTVNAQTYALSQVASLTYEQGLAMLHLETGEQVPAGMIEEVR</sequence>
<name>A0A8J3EF41_9RHOB</name>
<dbReference type="InterPro" id="IPR025965">
    <property type="entry name" value="FlgD/Vpr_Ig-like"/>
</dbReference>
<dbReference type="Proteomes" id="UP000617145">
    <property type="component" value="Unassembled WGS sequence"/>
</dbReference>
<evidence type="ECO:0000259" key="6">
    <source>
        <dbReference type="Pfam" id="PF13860"/>
    </source>
</evidence>
<proteinExistence type="inferred from homology"/>
<protein>
    <recommendedName>
        <fullName evidence="2 5">Basal-body rod modification protein FlgD</fullName>
    </recommendedName>
</protein>
<evidence type="ECO:0000256" key="1">
    <source>
        <dbReference type="ARBA" id="ARBA00010577"/>
    </source>
</evidence>